<evidence type="ECO:0000256" key="3">
    <source>
        <dbReference type="ARBA" id="ARBA00022475"/>
    </source>
</evidence>
<evidence type="ECO:0000256" key="4">
    <source>
        <dbReference type="ARBA" id="ARBA00022692"/>
    </source>
</evidence>
<protein>
    <submittedName>
        <fullName evidence="9">Membrane-associated protein</fullName>
    </submittedName>
</protein>
<evidence type="ECO:0000256" key="5">
    <source>
        <dbReference type="ARBA" id="ARBA00022989"/>
    </source>
</evidence>
<dbReference type="PANTHER" id="PTHR30353">
    <property type="entry name" value="INNER MEMBRANE PROTEIN DEDA-RELATED"/>
    <property type="match status" value="1"/>
</dbReference>
<organism evidence="9 10">
    <name type="scientific">Candidatus Planktophila limnetica</name>
    <dbReference type="NCBI Taxonomy" id="573600"/>
    <lineage>
        <taxon>Bacteria</taxon>
        <taxon>Bacillati</taxon>
        <taxon>Actinomycetota</taxon>
        <taxon>Actinomycetes</taxon>
        <taxon>Candidatus Nanopelagicales</taxon>
        <taxon>Candidatus Nanopelagicaceae</taxon>
        <taxon>Candidatus Planktophila</taxon>
    </lineage>
</organism>
<comment type="subcellular location">
    <subcellularLocation>
        <location evidence="1 7">Cell membrane</location>
        <topology evidence="1 7">Multi-pass membrane protein</topology>
    </subcellularLocation>
</comment>
<evidence type="ECO:0000313" key="10">
    <source>
        <dbReference type="Proteomes" id="UP000217221"/>
    </source>
</evidence>
<dbReference type="RefSeq" id="WP_095697433.1">
    <property type="nucleotide sequence ID" value="NZ_CP016782.1"/>
</dbReference>
<keyword evidence="5 7" id="KW-1133">Transmembrane helix</keyword>
<dbReference type="Proteomes" id="UP000217221">
    <property type="component" value="Chromosome"/>
</dbReference>
<dbReference type="OrthoDB" id="9813426at2"/>
<reference evidence="9 10" key="1">
    <citation type="submission" date="2016-07" db="EMBL/GenBank/DDBJ databases">
        <title>High microdiversification within the ubiquitous acI lineage of Actinobacteria.</title>
        <authorList>
            <person name="Neuenschwander S.M."/>
            <person name="Salcher M."/>
            <person name="Ghai R."/>
            <person name="Pernthaler J."/>
        </authorList>
    </citation>
    <scope>NUCLEOTIDE SEQUENCE [LARGE SCALE GENOMIC DNA]</scope>
    <source>
        <strain evidence="9">MMS-VB-114</strain>
    </source>
</reference>
<name>A0A249LDF0_9ACTN</name>
<dbReference type="KEGG" id="plim:PHILAsVB114_00295"/>
<keyword evidence="4 7" id="KW-0812">Transmembrane</keyword>
<evidence type="ECO:0000313" key="9">
    <source>
        <dbReference type="EMBL" id="ASY27141.1"/>
    </source>
</evidence>
<dbReference type="EMBL" id="CP016782">
    <property type="protein sequence ID" value="ASY27141.1"/>
    <property type="molecule type" value="Genomic_DNA"/>
</dbReference>
<dbReference type="Pfam" id="PF09335">
    <property type="entry name" value="VTT_dom"/>
    <property type="match status" value="1"/>
</dbReference>
<dbReference type="PANTHER" id="PTHR30353:SF0">
    <property type="entry name" value="TRANSMEMBRANE PROTEIN"/>
    <property type="match status" value="1"/>
</dbReference>
<feature type="transmembrane region" description="Helical" evidence="7">
    <location>
        <begin position="142"/>
        <end position="166"/>
    </location>
</feature>
<evidence type="ECO:0000256" key="7">
    <source>
        <dbReference type="RuleBase" id="RU367016"/>
    </source>
</evidence>
<keyword evidence="3 7" id="KW-1003">Cell membrane</keyword>
<feature type="transmembrane region" description="Helical" evidence="7">
    <location>
        <begin position="12"/>
        <end position="39"/>
    </location>
</feature>
<sequence length="207" mass="22836">MIELAASFDSQLSTLAPFIFYVIVGAIVFVETGILLGFFLPGDSILFSAGLVAAAHGNINIVILVSVIFLAAFFGDQVGFVIGRVYGRPYLEKRKSKRIQSMIARADRFYMQTGWWAVVAARFFPWIRTFVPVIAGASRMNYYQFLSANALGALLWGVGITLAGFYAATIPWVKSSSYAIAAFFIGASIVSMVWNYSRRPQEPQEKS</sequence>
<evidence type="ECO:0000256" key="6">
    <source>
        <dbReference type="ARBA" id="ARBA00023136"/>
    </source>
</evidence>
<dbReference type="InterPro" id="IPR032818">
    <property type="entry name" value="DedA-like"/>
</dbReference>
<dbReference type="AlphaFoldDB" id="A0A249LDF0"/>
<dbReference type="InterPro" id="IPR032816">
    <property type="entry name" value="VTT_dom"/>
</dbReference>
<feature type="transmembrane region" description="Helical" evidence="7">
    <location>
        <begin position="59"/>
        <end position="87"/>
    </location>
</feature>
<feature type="domain" description="VTT" evidence="8">
    <location>
        <begin position="40"/>
        <end position="164"/>
    </location>
</feature>
<gene>
    <name evidence="9" type="ORF">PHILAsVB114_00295</name>
</gene>
<evidence type="ECO:0000256" key="2">
    <source>
        <dbReference type="ARBA" id="ARBA00010792"/>
    </source>
</evidence>
<evidence type="ECO:0000256" key="1">
    <source>
        <dbReference type="ARBA" id="ARBA00004651"/>
    </source>
</evidence>
<evidence type="ECO:0000259" key="8">
    <source>
        <dbReference type="Pfam" id="PF09335"/>
    </source>
</evidence>
<proteinExistence type="inferred from homology"/>
<keyword evidence="6 7" id="KW-0472">Membrane</keyword>
<feature type="transmembrane region" description="Helical" evidence="7">
    <location>
        <begin position="178"/>
        <end position="197"/>
    </location>
</feature>
<accession>A0A249LDF0</accession>
<keyword evidence="10" id="KW-1185">Reference proteome</keyword>
<comment type="similarity">
    <text evidence="2 7">Belongs to the DedA family.</text>
</comment>
<dbReference type="GO" id="GO:0005886">
    <property type="term" value="C:plasma membrane"/>
    <property type="evidence" value="ECO:0007669"/>
    <property type="project" value="UniProtKB-SubCell"/>
</dbReference>